<dbReference type="Gene3D" id="2.30.110.10">
    <property type="entry name" value="Electron Transport, Fmn-binding Protein, Chain A"/>
    <property type="match status" value="1"/>
</dbReference>
<dbReference type="RefSeq" id="WP_187556086.1">
    <property type="nucleotide sequence ID" value="NZ_CP060716.1"/>
</dbReference>
<accession>A0A7G9S6Z7</accession>
<gene>
    <name evidence="1" type="ORF">H9L06_04760</name>
</gene>
<dbReference type="Pfam" id="PF12900">
    <property type="entry name" value="Pyridox_ox_2"/>
    <property type="match status" value="1"/>
</dbReference>
<dbReference type="SUPFAM" id="SSF50475">
    <property type="entry name" value="FMN-binding split barrel"/>
    <property type="match status" value="1"/>
</dbReference>
<proteinExistence type="predicted"/>
<evidence type="ECO:0000313" key="2">
    <source>
        <dbReference type="Proteomes" id="UP000515934"/>
    </source>
</evidence>
<keyword evidence="2" id="KW-1185">Reference proteome</keyword>
<sequence length="142" mass="15503">MNDREPVQKLTESECWEHLATQSVGRIATRVRELVDIVPVNYVICDGGLVIRTSAGSKLAGLTITPAVTFEVDLIGETGAWSVVIHGQARILDTDEEIAAAEELPLRPYVATRKPTFVRIEVDAITGNSFIFGPEPEVEQEG</sequence>
<dbReference type="Proteomes" id="UP000515934">
    <property type="component" value="Chromosome"/>
</dbReference>
<dbReference type="InterPro" id="IPR024747">
    <property type="entry name" value="Pyridox_Oxase-rel"/>
</dbReference>
<name>A0A7G9S6Z7_9MICO</name>
<protein>
    <submittedName>
        <fullName evidence="1">Pyridoxamine 5'-phosphate oxidase family protein</fullName>
    </submittedName>
</protein>
<organism evidence="1 2">
    <name type="scientific">Leucobacter denitrificans</name>
    <dbReference type="NCBI Taxonomy" id="683042"/>
    <lineage>
        <taxon>Bacteria</taxon>
        <taxon>Bacillati</taxon>
        <taxon>Actinomycetota</taxon>
        <taxon>Actinomycetes</taxon>
        <taxon>Micrococcales</taxon>
        <taxon>Microbacteriaceae</taxon>
        <taxon>Leucobacter</taxon>
    </lineage>
</organism>
<dbReference type="EMBL" id="CP060716">
    <property type="protein sequence ID" value="QNN63622.1"/>
    <property type="molecule type" value="Genomic_DNA"/>
</dbReference>
<reference evidence="1 2" key="1">
    <citation type="submission" date="2020-08" db="EMBL/GenBank/DDBJ databases">
        <title>Genome sequence of Leucobacter denitrificans KACC 14055T.</title>
        <authorList>
            <person name="Hyun D.-W."/>
            <person name="Bae J.-W."/>
        </authorList>
    </citation>
    <scope>NUCLEOTIDE SEQUENCE [LARGE SCALE GENOMIC DNA]</scope>
    <source>
        <strain evidence="1 2">KACC 14055</strain>
    </source>
</reference>
<dbReference type="KEGG" id="ldn:H9L06_04760"/>
<dbReference type="AlphaFoldDB" id="A0A7G9S6Z7"/>
<dbReference type="InterPro" id="IPR012349">
    <property type="entry name" value="Split_barrel_FMN-bd"/>
</dbReference>
<evidence type="ECO:0000313" key="1">
    <source>
        <dbReference type="EMBL" id="QNN63622.1"/>
    </source>
</evidence>